<protein>
    <submittedName>
        <fullName evidence="12">DNA-binding response regulator</fullName>
    </submittedName>
</protein>
<evidence type="ECO:0000256" key="5">
    <source>
        <dbReference type="ARBA" id="ARBA00023015"/>
    </source>
</evidence>
<reference evidence="12 13" key="1">
    <citation type="submission" date="2018-08" db="EMBL/GenBank/DDBJ databases">
        <title>Complete genome sequencing of Blastochloris tepida GI.</title>
        <authorList>
            <person name="Tsukatani Y."/>
            <person name="Mori H."/>
        </authorList>
    </citation>
    <scope>NUCLEOTIDE SEQUENCE [LARGE SCALE GENOMIC DNA]</scope>
    <source>
        <strain evidence="12 13">GI</strain>
    </source>
</reference>
<dbReference type="CDD" id="cd17620">
    <property type="entry name" value="REC_OmpR_KdpE-like"/>
    <property type="match status" value="1"/>
</dbReference>
<evidence type="ECO:0000256" key="4">
    <source>
        <dbReference type="ARBA" id="ARBA00023012"/>
    </source>
</evidence>
<keyword evidence="2" id="KW-0963">Cytoplasm</keyword>
<evidence type="ECO:0000313" key="13">
    <source>
        <dbReference type="Proteomes" id="UP000266934"/>
    </source>
</evidence>
<proteinExistence type="predicted"/>
<dbReference type="Pfam" id="PF00072">
    <property type="entry name" value="Response_reg"/>
    <property type="match status" value="1"/>
</dbReference>
<feature type="DNA-binding region" description="OmpR/PhoB-type" evidence="9">
    <location>
        <begin position="124"/>
        <end position="223"/>
    </location>
</feature>
<dbReference type="CDD" id="cd00383">
    <property type="entry name" value="trans_reg_C"/>
    <property type="match status" value="1"/>
</dbReference>
<evidence type="ECO:0000256" key="3">
    <source>
        <dbReference type="ARBA" id="ARBA00022553"/>
    </source>
</evidence>
<keyword evidence="5" id="KW-0805">Transcription regulation</keyword>
<dbReference type="PANTHER" id="PTHR48111">
    <property type="entry name" value="REGULATOR OF RPOS"/>
    <property type="match status" value="1"/>
</dbReference>
<evidence type="ECO:0000256" key="9">
    <source>
        <dbReference type="PROSITE-ProRule" id="PRU01091"/>
    </source>
</evidence>
<dbReference type="InterPro" id="IPR001789">
    <property type="entry name" value="Sig_transdc_resp-reg_receiver"/>
</dbReference>
<dbReference type="SMART" id="SM00448">
    <property type="entry name" value="REC"/>
    <property type="match status" value="1"/>
</dbReference>
<dbReference type="PANTHER" id="PTHR48111:SF50">
    <property type="entry name" value="KDP OPERON TRANSCRIPTIONAL REGULATORY PROTEIN KDPE"/>
    <property type="match status" value="1"/>
</dbReference>
<evidence type="ECO:0000256" key="2">
    <source>
        <dbReference type="ARBA" id="ARBA00022490"/>
    </source>
</evidence>
<dbReference type="GO" id="GO:0045893">
    <property type="term" value="P:positive regulation of DNA-templated transcription"/>
    <property type="evidence" value="ECO:0007669"/>
    <property type="project" value="UniProtKB-ARBA"/>
</dbReference>
<dbReference type="GO" id="GO:0005829">
    <property type="term" value="C:cytosol"/>
    <property type="evidence" value="ECO:0007669"/>
    <property type="project" value="TreeGrafter"/>
</dbReference>
<dbReference type="GO" id="GO:0032993">
    <property type="term" value="C:protein-DNA complex"/>
    <property type="evidence" value="ECO:0007669"/>
    <property type="project" value="TreeGrafter"/>
</dbReference>
<dbReference type="AlphaFoldDB" id="A0A348FZU1"/>
<name>A0A348FZU1_9HYPH</name>
<dbReference type="EMBL" id="AP018907">
    <property type="protein sequence ID" value="BBF92824.1"/>
    <property type="molecule type" value="Genomic_DNA"/>
</dbReference>
<accession>A0A348FZU1</accession>
<feature type="modified residue" description="4-aspartylphosphate" evidence="8">
    <location>
        <position position="52"/>
    </location>
</feature>
<dbReference type="FunFam" id="3.40.50.2300:FF:000021">
    <property type="entry name" value="Two-component system response regulator KdpE"/>
    <property type="match status" value="1"/>
</dbReference>
<dbReference type="InterPro" id="IPR039420">
    <property type="entry name" value="WalR-like"/>
</dbReference>
<dbReference type="KEGG" id="blag:BLTE_15090"/>
<dbReference type="SMART" id="SM00862">
    <property type="entry name" value="Trans_reg_C"/>
    <property type="match status" value="1"/>
</dbReference>
<evidence type="ECO:0000256" key="1">
    <source>
        <dbReference type="ARBA" id="ARBA00004496"/>
    </source>
</evidence>
<keyword evidence="13" id="KW-1185">Reference proteome</keyword>
<dbReference type="Gene3D" id="1.10.10.10">
    <property type="entry name" value="Winged helix-like DNA-binding domain superfamily/Winged helix DNA-binding domain"/>
    <property type="match status" value="1"/>
</dbReference>
<dbReference type="OrthoDB" id="9802426at2"/>
<dbReference type="GO" id="GO:0042802">
    <property type="term" value="F:identical protein binding"/>
    <property type="evidence" value="ECO:0007669"/>
    <property type="project" value="UniProtKB-ARBA"/>
</dbReference>
<evidence type="ECO:0000256" key="7">
    <source>
        <dbReference type="ARBA" id="ARBA00023163"/>
    </source>
</evidence>
<dbReference type="SUPFAM" id="SSF52172">
    <property type="entry name" value="CheY-like"/>
    <property type="match status" value="1"/>
</dbReference>
<keyword evidence="3 8" id="KW-0597">Phosphoprotein</keyword>
<sequence length="230" mass="25742">MTRILLIEDEVPIRRFLRIALHNEGYEVIEVDRGRAGIEAAINGAPDVVILDLGLPDIDGMEVIRSLREWSKVPILVLTVRDAEAEKIRALDMGAEDYVTKPFATGELLARLRVLLRGLEEREPGILDLGPLRIDFNRRSVMIDGEDAKLTRKEFDVLALLAHQAGRLVTHRQILRAVWGPHHEADTHYLRIVVGHLRDKLGDDAANPRVILTDPGVGYRLADSLGRHGS</sequence>
<feature type="domain" description="OmpR/PhoB-type" evidence="11">
    <location>
        <begin position="124"/>
        <end position="223"/>
    </location>
</feature>
<dbReference type="Gene3D" id="3.40.50.2300">
    <property type="match status" value="1"/>
</dbReference>
<dbReference type="GO" id="GO:0000156">
    <property type="term" value="F:phosphorelay response regulator activity"/>
    <property type="evidence" value="ECO:0007669"/>
    <property type="project" value="TreeGrafter"/>
</dbReference>
<dbReference type="GO" id="GO:0000987">
    <property type="term" value="F:cis-regulatory region sequence-specific DNA binding"/>
    <property type="evidence" value="ECO:0007669"/>
    <property type="project" value="UniProtKB-ARBA"/>
</dbReference>
<feature type="domain" description="Response regulatory" evidence="10">
    <location>
        <begin position="3"/>
        <end position="116"/>
    </location>
</feature>
<organism evidence="12 13">
    <name type="scientific">Blastochloris tepida</name>
    <dbReference type="NCBI Taxonomy" id="2233851"/>
    <lineage>
        <taxon>Bacteria</taxon>
        <taxon>Pseudomonadati</taxon>
        <taxon>Pseudomonadota</taxon>
        <taxon>Alphaproteobacteria</taxon>
        <taxon>Hyphomicrobiales</taxon>
        <taxon>Blastochloridaceae</taxon>
        <taxon>Blastochloris</taxon>
    </lineage>
</organism>
<evidence type="ECO:0000259" key="11">
    <source>
        <dbReference type="PROSITE" id="PS51755"/>
    </source>
</evidence>
<evidence type="ECO:0000256" key="8">
    <source>
        <dbReference type="PROSITE-ProRule" id="PRU00169"/>
    </source>
</evidence>
<keyword evidence="7" id="KW-0804">Transcription</keyword>
<evidence type="ECO:0000259" key="10">
    <source>
        <dbReference type="PROSITE" id="PS50110"/>
    </source>
</evidence>
<keyword evidence="6 9" id="KW-0238">DNA-binding</keyword>
<dbReference type="Gene3D" id="6.10.250.690">
    <property type="match status" value="1"/>
</dbReference>
<dbReference type="InterPro" id="IPR036388">
    <property type="entry name" value="WH-like_DNA-bd_sf"/>
</dbReference>
<dbReference type="InterPro" id="IPR001867">
    <property type="entry name" value="OmpR/PhoB-type_DNA-bd"/>
</dbReference>
<dbReference type="PROSITE" id="PS50110">
    <property type="entry name" value="RESPONSE_REGULATORY"/>
    <property type="match status" value="1"/>
</dbReference>
<dbReference type="Pfam" id="PF00486">
    <property type="entry name" value="Trans_reg_C"/>
    <property type="match status" value="1"/>
</dbReference>
<dbReference type="Proteomes" id="UP000266934">
    <property type="component" value="Chromosome"/>
</dbReference>
<gene>
    <name evidence="12" type="primary">kdpE</name>
    <name evidence="12" type="ORF">BLTE_15090</name>
</gene>
<evidence type="ECO:0000313" key="12">
    <source>
        <dbReference type="EMBL" id="BBF92824.1"/>
    </source>
</evidence>
<keyword evidence="4" id="KW-0902">Two-component regulatory system</keyword>
<dbReference type="InterPro" id="IPR011006">
    <property type="entry name" value="CheY-like_superfamily"/>
</dbReference>
<dbReference type="PROSITE" id="PS51755">
    <property type="entry name" value="OMPR_PHOB"/>
    <property type="match status" value="1"/>
</dbReference>
<comment type="subcellular location">
    <subcellularLocation>
        <location evidence="1">Cytoplasm</location>
    </subcellularLocation>
</comment>
<evidence type="ECO:0000256" key="6">
    <source>
        <dbReference type="ARBA" id="ARBA00023125"/>
    </source>
</evidence>